<accession>A0A1M7YIG3</accession>
<dbReference type="Gene3D" id="1.10.1200.10">
    <property type="entry name" value="ACP-like"/>
    <property type="match status" value="1"/>
</dbReference>
<organism evidence="8 9">
    <name type="scientific">Anaerocolumna xylanovorans DSM 12503</name>
    <dbReference type="NCBI Taxonomy" id="1121345"/>
    <lineage>
        <taxon>Bacteria</taxon>
        <taxon>Bacillati</taxon>
        <taxon>Bacillota</taxon>
        <taxon>Clostridia</taxon>
        <taxon>Lachnospirales</taxon>
        <taxon>Lachnospiraceae</taxon>
        <taxon>Anaerocolumna</taxon>
    </lineage>
</organism>
<sequence>MLDRLIELLKSEIQVRDVEINEGTSLKDDLGLDSLDMMSLVAEVEDDFKVEIDETELPGIHTVGDIISKLEEKLNPAGL</sequence>
<dbReference type="Proteomes" id="UP000184612">
    <property type="component" value="Unassembled WGS sequence"/>
</dbReference>
<evidence type="ECO:0000256" key="2">
    <source>
        <dbReference type="ARBA" id="ARBA00022516"/>
    </source>
</evidence>
<dbReference type="GO" id="GO:0016020">
    <property type="term" value="C:membrane"/>
    <property type="evidence" value="ECO:0007669"/>
    <property type="project" value="GOC"/>
</dbReference>
<keyword evidence="5" id="KW-0443">Lipid metabolism</keyword>
<dbReference type="Pfam" id="PF00550">
    <property type="entry name" value="PP-binding"/>
    <property type="match status" value="1"/>
</dbReference>
<dbReference type="AlphaFoldDB" id="A0A1M7YIG3"/>
<name>A0A1M7YIG3_9FIRM</name>
<dbReference type="InterPro" id="IPR036736">
    <property type="entry name" value="ACP-like_sf"/>
</dbReference>
<keyword evidence="1" id="KW-0596">Phosphopantetheine</keyword>
<dbReference type="PANTHER" id="PTHR20863">
    <property type="entry name" value="ACYL CARRIER PROTEIN"/>
    <property type="match status" value="1"/>
</dbReference>
<dbReference type="GO" id="GO:0000035">
    <property type="term" value="F:acyl binding"/>
    <property type="evidence" value="ECO:0007669"/>
    <property type="project" value="TreeGrafter"/>
</dbReference>
<dbReference type="RefSeq" id="WP_073590236.1">
    <property type="nucleotide sequence ID" value="NZ_FRFD01000011.1"/>
</dbReference>
<evidence type="ECO:0000256" key="5">
    <source>
        <dbReference type="ARBA" id="ARBA00023098"/>
    </source>
</evidence>
<evidence type="ECO:0000256" key="4">
    <source>
        <dbReference type="ARBA" id="ARBA00022832"/>
    </source>
</evidence>
<keyword evidence="3" id="KW-0597">Phosphoprotein</keyword>
<dbReference type="GO" id="GO:0000036">
    <property type="term" value="F:acyl carrier activity"/>
    <property type="evidence" value="ECO:0007669"/>
    <property type="project" value="TreeGrafter"/>
</dbReference>
<dbReference type="InterPro" id="IPR003231">
    <property type="entry name" value="ACP"/>
</dbReference>
<dbReference type="EMBL" id="FRFD01000011">
    <property type="protein sequence ID" value="SHO52318.1"/>
    <property type="molecule type" value="Genomic_DNA"/>
</dbReference>
<keyword evidence="6" id="KW-0275">Fatty acid biosynthesis</keyword>
<gene>
    <name evidence="8" type="ORF">SAMN02745217_03581</name>
</gene>
<keyword evidence="2" id="KW-0444">Lipid biosynthesis</keyword>
<dbReference type="GO" id="GO:0009245">
    <property type="term" value="P:lipid A biosynthetic process"/>
    <property type="evidence" value="ECO:0007669"/>
    <property type="project" value="TreeGrafter"/>
</dbReference>
<dbReference type="PROSITE" id="PS50075">
    <property type="entry name" value="CARRIER"/>
    <property type="match status" value="1"/>
</dbReference>
<evidence type="ECO:0000259" key="7">
    <source>
        <dbReference type="PROSITE" id="PS50075"/>
    </source>
</evidence>
<feature type="domain" description="Carrier" evidence="7">
    <location>
        <begin position="1"/>
        <end position="74"/>
    </location>
</feature>
<evidence type="ECO:0000313" key="8">
    <source>
        <dbReference type="EMBL" id="SHO52318.1"/>
    </source>
</evidence>
<dbReference type="PANTHER" id="PTHR20863:SF76">
    <property type="entry name" value="CARRIER DOMAIN-CONTAINING PROTEIN"/>
    <property type="match status" value="1"/>
</dbReference>
<proteinExistence type="predicted"/>
<evidence type="ECO:0000256" key="1">
    <source>
        <dbReference type="ARBA" id="ARBA00022450"/>
    </source>
</evidence>
<keyword evidence="9" id="KW-1185">Reference proteome</keyword>
<dbReference type="GO" id="GO:0005829">
    <property type="term" value="C:cytosol"/>
    <property type="evidence" value="ECO:0007669"/>
    <property type="project" value="TreeGrafter"/>
</dbReference>
<dbReference type="SUPFAM" id="SSF47336">
    <property type="entry name" value="ACP-like"/>
    <property type="match status" value="1"/>
</dbReference>
<dbReference type="InterPro" id="IPR009081">
    <property type="entry name" value="PP-bd_ACP"/>
</dbReference>
<evidence type="ECO:0000256" key="3">
    <source>
        <dbReference type="ARBA" id="ARBA00022553"/>
    </source>
</evidence>
<keyword evidence="4" id="KW-0276">Fatty acid metabolism</keyword>
<reference evidence="8 9" key="1">
    <citation type="submission" date="2016-12" db="EMBL/GenBank/DDBJ databases">
        <authorList>
            <person name="Song W.-J."/>
            <person name="Kurnit D.M."/>
        </authorList>
    </citation>
    <scope>NUCLEOTIDE SEQUENCE [LARGE SCALE GENOMIC DNA]</scope>
    <source>
        <strain evidence="8 9">DSM 12503</strain>
    </source>
</reference>
<evidence type="ECO:0000256" key="6">
    <source>
        <dbReference type="ARBA" id="ARBA00023160"/>
    </source>
</evidence>
<dbReference type="STRING" id="1121345.SAMN02745217_03581"/>
<protein>
    <submittedName>
        <fullName evidence="8">Acyl carrier protein</fullName>
    </submittedName>
</protein>
<evidence type="ECO:0000313" key="9">
    <source>
        <dbReference type="Proteomes" id="UP000184612"/>
    </source>
</evidence>